<dbReference type="InterPro" id="IPR000070">
    <property type="entry name" value="Pectinesterase_cat"/>
</dbReference>
<evidence type="ECO:0000256" key="2">
    <source>
        <dbReference type="ARBA" id="ARBA00022801"/>
    </source>
</evidence>
<dbReference type="GO" id="GO:0045490">
    <property type="term" value="P:pectin catabolic process"/>
    <property type="evidence" value="ECO:0007669"/>
    <property type="project" value="UniProtKB-UniPathway"/>
</dbReference>
<dbReference type="STRING" id="77586.A0A0D9VWK7"/>
<evidence type="ECO:0000256" key="3">
    <source>
        <dbReference type="ARBA" id="ARBA00023085"/>
    </source>
</evidence>
<feature type="signal peptide" evidence="4">
    <location>
        <begin position="1"/>
        <end position="18"/>
    </location>
</feature>
<dbReference type="Pfam" id="PF01095">
    <property type="entry name" value="Pectinesterase"/>
    <property type="match status" value="1"/>
</dbReference>
<proteinExistence type="predicted"/>
<accession>A0A0D9VWK7</accession>
<dbReference type="AlphaFoldDB" id="A0A0D9VWK7"/>
<sequence>MIKVIIICCLAIIFAVCAQPPVDLSSIVGQDSSDNFSTMATAPERSRKRDTILVKAGIYDEIVCVKRLTWNLTLVGDGVGMTVITGNRSADDGFITHEMEFSSTRSAESQFCTVTSNVCLGNTFSETYLSRSEKIYSVVEGLRPLLCGDASPSG</sequence>
<name>A0A0D9VWK7_9ORYZ</name>
<evidence type="ECO:0000313" key="6">
    <source>
        <dbReference type="EnsemblPlants" id="LPERR03G22140.1"/>
    </source>
</evidence>
<reference evidence="6 7" key="1">
    <citation type="submission" date="2012-08" db="EMBL/GenBank/DDBJ databases">
        <title>Oryza genome evolution.</title>
        <authorList>
            <person name="Wing R.A."/>
        </authorList>
    </citation>
    <scope>NUCLEOTIDE SEQUENCE</scope>
</reference>
<feature type="domain" description="Pectinesterase catalytic" evidence="5">
    <location>
        <begin position="27"/>
        <end position="99"/>
    </location>
</feature>
<evidence type="ECO:0000256" key="4">
    <source>
        <dbReference type="SAM" id="SignalP"/>
    </source>
</evidence>
<evidence type="ECO:0000313" key="7">
    <source>
        <dbReference type="Proteomes" id="UP000032180"/>
    </source>
</evidence>
<keyword evidence="2" id="KW-0378">Hydrolase</keyword>
<protein>
    <recommendedName>
        <fullName evidence="5">Pectinesterase catalytic domain-containing protein</fullName>
    </recommendedName>
</protein>
<dbReference type="EnsemblPlants" id="LPERR03G22140.1">
    <property type="protein sequence ID" value="LPERR03G22140.1"/>
    <property type="gene ID" value="LPERR03G22140"/>
</dbReference>
<dbReference type="SUPFAM" id="SSF51126">
    <property type="entry name" value="Pectin lyase-like"/>
    <property type="match status" value="1"/>
</dbReference>
<dbReference type="Gene3D" id="2.160.20.10">
    <property type="entry name" value="Single-stranded right-handed beta-helix, Pectin lyase-like"/>
    <property type="match status" value="1"/>
</dbReference>
<keyword evidence="3" id="KW-0063">Aspartyl esterase</keyword>
<dbReference type="UniPathway" id="UPA00545">
    <property type="reaction ID" value="UER00823"/>
</dbReference>
<feature type="chain" id="PRO_5011112215" description="Pectinesterase catalytic domain-containing protein" evidence="4">
    <location>
        <begin position="19"/>
        <end position="154"/>
    </location>
</feature>
<organism evidence="6 7">
    <name type="scientific">Leersia perrieri</name>
    <dbReference type="NCBI Taxonomy" id="77586"/>
    <lineage>
        <taxon>Eukaryota</taxon>
        <taxon>Viridiplantae</taxon>
        <taxon>Streptophyta</taxon>
        <taxon>Embryophyta</taxon>
        <taxon>Tracheophyta</taxon>
        <taxon>Spermatophyta</taxon>
        <taxon>Magnoliopsida</taxon>
        <taxon>Liliopsida</taxon>
        <taxon>Poales</taxon>
        <taxon>Poaceae</taxon>
        <taxon>BOP clade</taxon>
        <taxon>Oryzoideae</taxon>
        <taxon>Oryzeae</taxon>
        <taxon>Oryzinae</taxon>
        <taxon>Leersia</taxon>
    </lineage>
</organism>
<dbReference type="GO" id="GO:0030599">
    <property type="term" value="F:pectinesterase activity"/>
    <property type="evidence" value="ECO:0007669"/>
    <property type="project" value="InterPro"/>
</dbReference>
<dbReference type="Gramene" id="LPERR03G22140.1">
    <property type="protein sequence ID" value="LPERR03G22140.1"/>
    <property type="gene ID" value="LPERR03G22140"/>
</dbReference>
<dbReference type="InterPro" id="IPR012334">
    <property type="entry name" value="Pectin_lyas_fold"/>
</dbReference>
<reference evidence="7" key="2">
    <citation type="submission" date="2013-12" db="EMBL/GenBank/DDBJ databases">
        <authorList>
            <person name="Yu Y."/>
            <person name="Lee S."/>
            <person name="de Baynast K."/>
            <person name="Wissotski M."/>
            <person name="Liu L."/>
            <person name="Talag J."/>
            <person name="Goicoechea J."/>
            <person name="Angelova A."/>
            <person name="Jetty R."/>
            <person name="Kudrna D."/>
            <person name="Golser W."/>
            <person name="Rivera L."/>
            <person name="Zhang J."/>
            <person name="Wing R."/>
        </authorList>
    </citation>
    <scope>NUCLEOTIDE SEQUENCE</scope>
</reference>
<evidence type="ECO:0000256" key="1">
    <source>
        <dbReference type="ARBA" id="ARBA00005184"/>
    </source>
</evidence>
<dbReference type="GO" id="GO:0042545">
    <property type="term" value="P:cell wall modification"/>
    <property type="evidence" value="ECO:0007669"/>
    <property type="project" value="InterPro"/>
</dbReference>
<evidence type="ECO:0000259" key="5">
    <source>
        <dbReference type="Pfam" id="PF01095"/>
    </source>
</evidence>
<comment type="pathway">
    <text evidence="1">Glycan metabolism; pectin degradation; 2-dehydro-3-deoxy-D-gluconate from pectin: step 1/5.</text>
</comment>
<dbReference type="HOGENOM" id="CLU_1706822_0_0_1"/>
<dbReference type="Proteomes" id="UP000032180">
    <property type="component" value="Chromosome 3"/>
</dbReference>
<keyword evidence="4" id="KW-0732">Signal</keyword>
<dbReference type="InterPro" id="IPR011050">
    <property type="entry name" value="Pectin_lyase_fold/virulence"/>
</dbReference>
<reference evidence="6" key="3">
    <citation type="submission" date="2015-04" db="UniProtKB">
        <authorList>
            <consortium name="EnsemblPlants"/>
        </authorList>
    </citation>
    <scope>IDENTIFICATION</scope>
</reference>
<keyword evidence="7" id="KW-1185">Reference proteome</keyword>
<dbReference type="PANTHER" id="PTHR31707">
    <property type="entry name" value="PECTINESTERASE"/>
    <property type="match status" value="1"/>
</dbReference>